<evidence type="ECO:0000256" key="2">
    <source>
        <dbReference type="SAM" id="SignalP"/>
    </source>
</evidence>
<reference evidence="3" key="1">
    <citation type="submission" date="2022-08" db="EMBL/GenBank/DDBJ databases">
        <authorList>
            <consortium name="DOE Joint Genome Institute"/>
            <person name="Min B."/>
            <person name="Riley R."/>
            <person name="Sierra-Patev S."/>
            <person name="Naranjo-Ortiz M."/>
            <person name="Looney B."/>
            <person name="Konkel Z."/>
            <person name="Slot J.C."/>
            <person name="Sakamoto Y."/>
            <person name="Steenwyk J.L."/>
            <person name="Rokas A."/>
            <person name="Carro J."/>
            <person name="Camarero S."/>
            <person name="Ferreira P."/>
            <person name="Molpeceres G."/>
            <person name="Ruiz-Duenas F.J."/>
            <person name="Serrano A."/>
            <person name="Henrissat B."/>
            <person name="Drula E."/>
            <person name="Hughes K.W."/>
            <person name="Mata J.L."/>
            <person name="Ishikawa N.K."/>
            <person name="Vargas-Isla R."/>
            <person name="Ushijima S."/>
            <person name="Smith C.A."/>
            <person name="Ahrendt S."/>
            <person name="Andreopoulos W."/>
            <person name="He G."/>
            <person name="Labutti K."/>
            <person name="Lipzen A."/>
            <person name="Ng V."/>
            <person name="Sandor L."/>
            <person name="Barry K."/>
            <person name="Martinez A.T."/>
            <person name="Xiao Y."/>
            <person name="Gibbons J.G."/>
            <person name="Terashima K."/>
            <person name="Hibbett D.S."/>
            <person name="Grigoriev I.V."/>
        </authorList>
    </citation>
    <scope>NUCLEOTIDE SEQUENCE</scope>
    <source>
        <strain evidence="3">TFB9207</strain>
    </source>
</reference>
<comment type="caution">
    <text evidence="3">The sequence shown here is derived from an EMBL/GenBank/DDBJ whole genome shotgun (WGS) entry which is preliminary data.</text>
</comment>
<sequence length="170" mass="18304">MISTRFVLRAILVLGVLSASGVLAAPTSSSMPHSTEVQALQSSGSPIVGRAVPVNVLETRGAVVSIIKDNLEDWNLKSVQQKLEALDEAVKKLKVAVDSSNLEKKPTTVDSLQNIVDGYEEVLGKMKELESTSSGLGQDWQERRTAVEAAIGGLKEAQAKLRRKIEAERP</sequence>
<evidence type="ECO:0000313" key="4">
    <source>
        <dbReference type="Proteomes" id="UP001163846"/>
    </source>
</evidence>
<feature type="signal peptide" evidence="2">
    <location>
        <begin position="1"/>
        <end position="24"/>
    </location>
</feature>
<keyword evidence="4" id="KW-1185">Reference proteome</keyword>
<feature type="coiled-coil region" evidence="1">
    <location>
        <begin position="76"/>
        <end position="103"/>
    </location>
</feature>
<gene>
    <name evidence="3" type="ORF">F5878DRAFT_631499</name>
</gene>
<organism evidence="3 4">
    <name type="scientific">Lentinula raphanica</name>
    <dbReference type="NCBI Taxonomy" id="153919"/>
    <lineage>
        <taxon>Eukaryota</taxon>
        <taxon>Fungi</taxon>
        <taxon>Dikarya</taxon>
        <taxon>Basidiomycota</taxon>
        <taxon>Agaricomycotina</taxon>
        <taxon>Agaricomycetes</taxon>
        <taxon>Agaricomycetidae</taxon>
        <taxon>Agaricales</taxon>
        <taxon>Marasmiineae</taxon>
        <taxon>Omphalotaceae</taxon>
        <taxon>Lentinula</taxon>
    </lineage>
</organism>
<proteinExistence type="predicted"/>
<evidence type="ECO:0000313" key="3">
    <source>
        <dbReference type="EMBL" id="KAJ3834028.1"/>
    </source>
</evidence>
<name>A0AA38P0W1_9AGAR</name>
<keyword evidence="2" id="KW-0732">Signal</keyword>
<feature type="chain" id="PRO_5041199996" evidence="2">
    <location>
        <begin position="25"/>
        <end position="170"/>
    </location>
</feature>
<protein>
    <submittedName>
        <fullName evidence="3">Uncharacterized protein</fullName>
    </submittedName>
</protein>
<keyword evidence="1" id="KW-0175">Coiled coil</keyword>
<dbReference type="AlphaFoldDB" id="A0AA38P0W1"/>
<accession>A0AA38P0W1</accession>
<dbReference type="Proteomes" id="UP001163846">
    <property type="component" value="Unassembled WGS sequence"/>
</dbReference>
<dbReference type="EMBL" id="MU806593">
    <property type="protein sequence ID" value="KAJ3834028.1"/>
    <property type="molecule type" value="Genomic_DNA"/>
</dbReference>
<evidence type="ECO:0000256" key="1">
    <source>
        <dbReference type="SAM" id="Coils"/>
    </source>
</evidence>